<dbReference type="InterPro" id="IPR049708">
    <property type="entry name" value="PP0621-like"/>
</dbReference>
<name>A0A1H4HRX8_9BURK</name>
<accession>A0A1H4HRX8</accession>
<dbReference type="OrthoDB" id="9814432at2"/>
<gene>
    <name evidence="2" type="ORF">SAMN05192564_11451</name>
</gene>
<evidence type="ECO:0000313" key="3">
    <source>
        <dbReference type="Proteomes" id="UP000198638"/>
    </source>
</evidence>
<evidence type="ECO:0000313" key="2">
    <source>
        <dbReference type="EMBL" id="SEB24589.1"/>
    </source>
</evidence>
<reference evidence="3" key="1">
    <citation type="submission" date="2016-10" db="EMBL/GenBank/DDBJ databases">
        <authorList>
            <person name="Varghese N."/>
            <person name="Submissions S."/>
        </authorList>
    </citation>
    <scope>NUCLEOTIDE SEQUENCE [LARGE SCALE GENOMIC DNA]</scope>
    <source>
        <strain evidence="3">LMG 24000</strain>
    </source>
</reference>
<dbReference type="EMBL" id="FNRQ01000014">
    <property type="protein sequence ID" value="SEB24589.1"/>
    <property type="molecule type" value="Genomic_DNA"/>
</dbReference>
<dbReference type="STRING" id="83784.SAMN05192564_11451"/>
<proteinExistence type="predicted"/>
<feature type="region of interest" description="Disordered" evidence="1">
    <location>
        <begin position="26"/>
        <end position="50"/>
    </location>
</feature>
<dbReference type="AlphaFoldDB" id="A0A1H4HRX8"/>
<dbReference type="RefSeq" id="WP_090538110.1">
    <property type="nucleotide sequence ID" value="NZ_FNRQ01000014.1"/>
</dbReference>
<evidence type="ECO:0008006" key="4">
    <source>
        <dbReference type="Google" id="ProtNLM"/>
    </source>
</evidence>
<evidence type="ECO:0000256" key="1">
    <source>
        <dbReference type="SAM" id="MobiDB-lite"/>
    </source>
</evidence>
<dbReference type="Proteomes" id="UP000198638">
    <property type="component" value="Unassembled WGS sequence"/>
</dbReference>
<sequence>MRQIFLLILLFIVGNWLVKAVRRAESKASARTGPASSGPAAGGAQRASEAPQLAEPMIRCAECGVHAPKSDSVVVAGQPFCSAEHAHRHAARPAGRDAR</sequence>
<feature type="compositionally biased region" description="Low complexity" evidence="1">
    <location>
        <begin position="29"/>
        <end position="48"/>
    </location>
</feature>
<keyword evidence="3" id="KW-1185">Reference proteome</keyword>
<dbReference type="NCBIfam" id="NF041023">
    <property type="entry name" value="PP0621_fam"/>
    <property type="match status" value="1"/>
</dbReference>
<organism evidence="2 3">
    <name type="scientific">Paraburkholderia sartisoli</name>
    <dbReference type="NCBI Taxonomy" id="83784"/>
    <lineage>
        <taxon>Bacteria</taxon>
        <taxon>Pseudomonadati</taxon>
        <taxon>Pseudomonadota</taxon>
        <taxon>Betaproteobacteria</taxon>
        <taxon>Burkholderiales</taxon>
        <taxon>Burkholderiaceae</taxon>
        <taxon>Paraburkholderia</taxon>
    </lineage>
</organism>
<protein>
    <recommendedName>
        <fullName evidence="4">Deaminase</fullName>
    </recommendedName>
</protein>